<sequence length="104" mass="12615">MDALHADLLGRFDHTNKRIDETNKRMDALHADLLKRIDEVRARADQHFMETTRRIEVLAGNMQVRFDQLNARLDRFEERYVLRTEQQEIKRHIEQLEQRMQSLE</sequence>
<dbReference type="AlphaFoldDB" id="A0A2M8Q6A5"/>
<name>A0A2M8Q6A5_9CHLR</name>
<dbReference type="Proteomes" id="UP000230790">
    <property type="component" value="Unassembled WGS sequence"/>
</dbReference>
<protein>
    <submittedName>
        <fullName evidence="1">Uncharacterized protein</fullName>
    </submittedName>
</protein>
<evidence type="ECO:0000313" key="1">
    <source>
        <dbReference type="EMBL" id="PJF45317.1"/>
    </source>
</evidence>
<proteinExistence type="predicted"/>
<gene>
    <name evidence="1" type="ORF">CUN48_19500</name>
</gene>
<dbReference type="EMBL" id="PGTN01001216">
    <property type="protein sequence ID" value="PJF45317.1"/>
    <property type="molecule type" value="Genomic_DNA"/>
</dbReference>
<evidence type="ECO:0000313" key="2">
    <source>
        <dbReference type="Proteomes" id="UP000230790"/>
    </source>
</evidence>
<feature type="non-terminal residue" evidence="1">
    <location>
        <position position="104"/>
    </location>
</feature>
<comment type="caution">
    <text evidence="1">The sequence shown here is derived from an EMBL/GenBank/DDBJ whole genome shotgun (WGS) entry which is preliminary data.</text>
</comment>
<organism evidence="1 2">
    <name type="scientific">Candidatus Thermofonsia Clade 3 bacterium</name>
    <dbReference type="NCBI Taxonomy" id="2364212"/>
    <lineage>
        <taxon>Bacteria</taxon>
        <taxon>Bacillati</taxon>
        <taxon>Chloroflexota</taxon>
        <taxon>Candidatus Thermofontia</taxon>
        <taxon>Candidatus Thermofonsia Clade 3</taxon>
    </lineage>
</organism>
<reference evidence="1 2" key="1">
    <citation type="submission" date="2017-11" db="EMBL/GenBank/DDBJ databases">
        <title>Evolution of Phototrophy in the Chloroflexi Phylum Driven by Horizontal Gene Transfer.</title>
        <authorList>
            <person name="Ward L.M."/>
            <person name="Hemp J."/>
            <person name="Shih P.M."/>
            <person name="Mcglynn S.E."/>
            <person name="Fischer W."/>
        </authorList>
    </citation>
    <scope>NUCLEOTIDE SEQUENCE [LARGE SCALE GENOMIC DNA]</scope>
    <source>
        <strain evidence="1">JP3_7</strain>
    </source>
</reference>
<accession>A0A2M8Q6A5</accession>